<evidence type="ECO:0000256" key="1">
    <source>
        <dbReference type="SAM" id="MobiDB-lite"/>
    </source>
</evidence>
<sequence length="446" mass="50040">MKSLLRIISTTLFVTLVAALALELFWLNSTVEQRQQWLSLSPLPLAIKPNGWLLPQLVNARAAADSPSANLTANTSVSAQRLSDQSLSAHSSSTQSAATQSASTQSASTQSASTQSASNHSSSTRSVPGKSLVADVAETLHSGYRSHGNYQCVRPPTQDIREVERGAVYRWTDSQGNVHFGDRPQQQNAAEDLSKQYAAATQGVRLLMEYPGWAGDAQLEFQLRREADLLYRILTRFIPQSAWRQINLNLVLFASQRAFDEFRQQQGANSGWMAYYSGGHNQAYLARQQRDEWTLRIARHEMTHAMMTGMLGSTPIWLSEGMAEYLERLQWQMNSAQVKADDARFRQLSLRGLTGFSELAGRNHEEFNGMAQEDNYARAAAMVFFLLDHDDGKRWLRQTLGHYAQNPCAPFAPARFFNQAYPGGLAAVNERYARWLQDGRFSTHYY</sequence>
<reference evidence="3" key="2">
    <citation type="submission" date="2022-08" db="EMBL/GenBank/DDBJ databases">
        <authorList>
            <person name="Dong C."/>
        </authorList>
    </citation>
    <scope>NUCLEOTIDE SEQUENCE</scope>
    <source>
        <strain evidence="3">59MF3M-4</strain>
    </source>
</reference>
<evidence type="ECO:0000313" key="4">
    <source>
        <dbReference type="Proteomes" id="UP001147830"/>
    </source>
</evidence>
<keyword evidence="4" id="KW-1185">Reference proteome</keyword>
<name>A0A9X2WC76_9GAMM</name>
<proteinExistence type="predicted"/>
<dbReference type="EMBL" id="JAOANI010000002">
    <property type="protein sequence ID" value="MCT7357629.1"/>
    <property type="molecule type" value="Genomic_DNA"/>
</dbReference>
<protein>
    <submittedName>
        <fullName evidence="3">DUF4124 domain-containing protein</fullName>
    </submittedName>
</protein>
<evidence type="ECO:0000313" key="3">
    <source>
        <dbReference type="EMBL" id="MCT7357629.1"/>
    </source>
</evidence>
<reference evidence="3" key="1">
    <citation type="journal article" date="2022" name="Front. Microbiol.">
        <title>Genome-based taxonomic rearrangement of Oceanobacter-related bacteria including the description of Thalassolituus hydrocarbonoclasticus sp. nov. and Thalassolituus pacificus sp. nov. and emended description of the genus Thalassolituus.</title>
        <authorList>
            <person name="Dong C."/>
            <person name="Wei L."/>
            <person name="Wang J."/>
            <person name="Lai Q."/>
            <person name="Huang Z."/>
            <person name="Shao Z."/>
        </authorList>
    </citation>
    <scope>NUCLEOTIDE SEQUENCE</scope>
    <source>
        <strain evidence="3">59MF3M-4</strain>
    </source>
</reference>
<evidence type="ECO:0000259" key="2">
    <source>
        <dbReference type="Pfam" id="PF13511"/>
    </source>
</evidence>
<comment type="caution">
    <text evidence="3">The sequence shown here is derived from an EMBL/GenBank/DDBJ whole genome shotgun (WGS) entry which is preliminary data.</text>
</comment>
<dbReference type="InterPro" id="IPR025392">
    <property type="entry name" value="DUF4124"/>
</dbReference>
<accession>A0A9X2WC76</accession>
<organism evidence="3 4">
    <name type="scientific">Thalassolituus pacificus</name>
    <dbReference type="NCBI Taxonomy" id="2975440"/>
    <lineage>
        <taxon>Bacteria</taxon>
        <taxon>Pseudomonadati</taxon>
        <taxon>Pseudomonadota</taxon>
        <taxon>Gammaproteobacteria</taxon>
        <taxon>Oceanospirillales</taxon>
        <taxon>Oceanospirillaceae</taxon>
        <taxon>Thalassolituus</taxon>
    </lineage>
</organism>
<dbReference type="AlphaFoldDB" id="A0A9X2WC76"/>
<gene>
    <name evidence="3" type="ORF">NYR02_01145</name>
</gene>
<feature type="compositionally biased region" description="Low complexity" evidence="1">
    <location>
        <begin position="83"/>
        <end position="126"/>
    </location>
</feature>
<dbReference type="Pfam" id="PF13511">
    <property type="entry name" value="DUF4124"/>
    <property type="match status" value="1"/>
</dbReference>
<feature type="domain" description="DUF4124" evidence="2">
    <location>
        <begin position="166"/>
        <end position="194"/>
    </location>
</feature>
<feature type="region of interest" description="Disordered" evidence="1">
    <location>
        <begin position="82"/>
        <end position="130"/>
    </location>
</feature>
<dbReference type="RefSeq" id="WP_260974560.1">
    <property type="nucleotide sequence ID" value="NZ_JAOANI010000002.1"/>
</dbReference>
<dbReference type="Proteomes" id="UP001147830">
    <property type="component" value="Unassembled WGS sequence"/>
</dbReference>